<dbReference type="Gene3D" id="1.10.2000.10">
    <property type="entry name" value="Frizzled cysteine-rich domain"/>
    <property type="match status" value="1"/>
</dbReference>
<dbReference type="GO" id="GO:0017147">
    <property type="term" value="F:Wnt-protein binding"/>
    <property type="evidence" value="ECO:0007669"/>
    <property type="project" value="TreeGrafter"/>
</dbReference>
<evidence type="ECO:0000256" key="12">
    <source>
        <dbReference type="SAM" id="SignalP"/>
    </source>
</evidence>
<feature type="domain" description="FZ" evidence="13">
    <location>
        <begin position="48"/>
        <end position="164"/>
    </location>
</feature>
<dbReference type="FunFam" id="2.40.50.120:FF:000003">
    <property type="entry name" value="Secreted frizzled-related protein 1"/>
    <property type="match status" value="1"/>
</dbReference>
<evidence type="ECO:0000259" key="14">
    <source>
        <dbReference type="PROSITE" id="PS50189"/>
    </source>
</evidence>
<name>A0A9Q1HSY7_CONCO</name>
<evidence type="ECO:0000256" key="5">
    <source>
        <dbReference type="ARBA" id="ARBA00022525"/>
    </source>
</evidence>
<evidence type="ECO:0000256" key="2">
    <source>
        <dbReference type="ARBA" id="ARBA00010054"/>
    </source>
</evidence>
<comment type="caution">
    <text evidence="11">Lacks conserved residue(s) required for the propagation of feature annotation.</text>
</comment>
<comment type="similarity">
    <text evidence="2">Belongs to the secreted frizzled-related protein (sFRP) family.</text>
</comment>
<evidence type="ECO:0000256" key="4">
    <source>
        <dbReference type="ARBA" id="ARBA00022473"/>
    </source>
</evidence>
<dbReference type="InterPro" id="IPR001134">
    <property type="entry name" value="Netrin_domain"/>
</dbReference>
<comment type="subcellular location">
    <subcellularLocation>
        <location evidence="1">Secreted</location>
    </subcellularLocation>
</comment>
<keyword evidence="9 11" id="KW-1015">Disulfide bond</keyword>
<dbReference type="SUPFAM" id="SSF63501">
    <property type="entry name" value="Frizzled cysteine-rich domain"/>
    <property type="match status" value="1"/>
</dbReference>
<keyword evidence="8" id="KW-0221">Differentiation</keyword>
<dbReference type="AlphaFoldDB" id="A0A9Q1HSY7"/>
<dbReference type="EMBL" id="JAFJMO010000012">
    <property type="protein sequence ID" value="KAJ8260584.1"/>
    <property type="molecule type" value="Genomic_DNA"/>
</dbReference>
<keyword evidence="10" id="KW-0325">Glycoprotein</keyword>
<evidence type="ECO:0000256" key="6">
    <source>
        <dbReference type="ARBA" id="ARBA00022687"/>
    </source>
</evidence>
<dbReference type="InterPro" id="IPR020067">
    <property type="entry name" value="Frizzled_dom"/>
</dbReference>
<feature type="domain" description="NTR" evidence="14">
    <location>
        <begin position="181"/>
        <end position="302"/>
    </location>
</feature>
<evidence type="ECO:0000259" key="13">
    <source>
        <dbReference type="PROSITE" id="PS50038"/>
    </source>
</evidence>
<dbReference type="InterPro" id="IPR036790">
    <property type="entry name" value="Frizzled_dom_sf"/>
</dbReference>
<dbReference type="CDD" id="cd03580">
    <property type="entry name" value="NTR_Sfrp1_like"/>
    <property type="match status" value="1"/>
</dbReference>
<dbReference type="InterPro" id="IPR008993">
    <property type="entry name" value="TIMP-like_OB-fold"/>
</dbReference>
<keyword evidence="5" id="KW-0964">Secreted</keyword>
<evidence type="ECO:0000256" key="8">
    <source>
        <dbReference type="ARBA" id="ARBA00022782"/>
    </source>
</evidence>
<dbReference type="PANTHER" id="PTHR11309:SF87">
    <property type="entry name" value="SECRETED FRIZZLED-RELATED PROTEIN 1"/>
    <property type="match status" value="1"/>
</dbReference>
<dbReference type="Pfam" id="PF01759">
    <property type="entry name" value="NTR"/>
    <property type="match status" value="1"/>
</dbReference>
<evidence type="ECO:0000256" key="11">
    <source>
        <dbReference type="PROSITE-ProRule" id="PRU00090"/>
    </source>
</evidence>
<evidence type="ECO:0000256" key="10">
    <source>
        <dbReference type="ARBA" id="ARBA00023180"/>
    </source>
</evidence>
<evidence type="ECO:0000256" key="3">
    <source>
        <dbReference type="ARBA" id="ARBA00020517"/>
    </source>
</evidence>
<dbReference type="OrthoDB" id="5985572at2759"/>
<feature type="disulfide bond" evidence="11">
    <location>
        <begin position="63"/>
        <end position="109"/>
    </location>
</feature>
<dbReference type="SUPFAM" id="SSF50242">
    <property type="entry name" value="TIMP-like"/>
    <property type="match status" value="1"/>
</dbReference>
<evidence type="ECO:0000256" key="9">
    <source>
        <dbReference type="ARBA" id="ARBA00023157"/>
    </source>
</evidence>
<dbReference type="GO" id="GO:0005615">
    <property type="term" value="C:extracellular space"/>
    <property type="evidence" value="ECO:0007669"/>
    <property type="project" value="TreeGrafter"/>
</dbReference>
<dbReference type="SMART" id="SM00063">
    <property type="entry name" value="FRI"/>
    <property type="match status" value="1"/>
</dbReference>
<keyword evidence="4" id="KW-0217">Developmental protein</keyword>
<keyword evidence="6" id="KW-0879">Wnt signaling pathway</keyword>
<dbReference type="GO" id="GO:0060070">
    <property type="term" value="P:canonical Wnt signaling pathway"/>
    <property type="evidence" value="ECO:0007669"/>
    <property type="project" value="TreeGrafter"/>
</dbReference>
<feature type="chain" id="PRO_5040127841" description="Secreted frizzled-related protein 1" evidence="12">
    <location>
        <begin position="29"/>
        <end position="310"/>
    </location>
</feature>
<dbReference type="PANTHER" id="PTHR11309">
    <property type="entry name" value="FRIZZLED"/>
    <property type="match status" value="1"/>
</dbReference>
<dbReference type="Gene3D" id="2.40.50.120">
    <property type="match status" value="1"/>
</dbReference>
<dbReference type="GO" id="GO:2000026">
    <property type="term" value="P:regulation of multicellular organismal development"/>
    <property type="evidence" value="ECO:0007669"/>
    <property type="project" value="UniProtKB-ARBA"/>
</dbReference>
<organism evidence="15 16">
    <name type="scientific">Conger conger</name>
    <name type="common">Conger eel</name>
    <name type="synonym">Muraena conger</name>
    <dbReference type="NCBI Taxonomy" id="82655"/>
    <lineage>
        <taxon>Eukaryota</taxon>
        <taxon>Metazoa</taxon>
        <taxon>Chordata</taxon>
        <taxon>Craniata</taxon>
        <taxon>Vertebrata</taxon>
        <taxon>Euteleostomi</taxon>
        <taxon>Actinopterygii</taxon>
        <taxon>Neopterygii</taxon>
        <taxon>Teleostei</taxon>
        <taxon>Anguilliformes</taxon>
        <taxon>Congridae</taxon>
        <taxon>Conger</taxon>
    </lineage>
</organism>
<feature type="signal peptide" evidence="12">
    <location>
        <begin position="1"/>
        <end position="28"/>
    </location>
</feature>
<reference evidence="15" key="1">
    <citation type="journal article" date="2023" name="Science">
        <title>Genome structures resolve the early diversification of teleost fishes.</title>
        <authorList>
            <person name="Parey E."/>
            <person name="Louis A."/>
            <person name="Montfort J."/>
            <person name="Bouchez O."/>
            <person name="Roques C."/>
            <person name="Iampietro C."/>
            <person name="Lluch J."/>
            <person name="Castinel A."/>
            <person name="Donnadieu C."/>
            <person name="Desvignes T."/>
            <person name="Floi Bucao C."/>
            <person name="Jouanno E."/>
            <person name="Wen M."/>
            <person name="Mejri S."/>
            <person name="Dirks R."/>
            <person name="Jansen H."/>
            <person name="Henkel C."/>
            <person name="Chen W.J."/>
            <person name="Zahm M."/>
            <person name="Cabau C."/>
            <person name="Klopp C."/>
            <person name="Thompson A.W."/>
            <person name="Robinson-Rechavi M."/>
            <person name="Braasch I."/>
            <person name="Lecointre G."/>
            <person name="Bobe J."/>
            <person name="Postlethwait J.H."/>
            <person name="Berthelot C."/>
            <person name="Roest Crollius H."/>
            <person name="Guiguen Y."/>
        </authorList>
    </citation>
    <scope>NUCLEOTIDE SEQUENCE</scope>
    <source>
        <strain evidence="15">Concon-B</strain>
    </source>
</reference>
<dbReference type="GO" id="GO:0035567">
    <property type="term" value="P:non-canonical Wnt signaling pathway"/>
    <property type="evidence" value="ECO:0007669"/>
    <property type="project" value="TreeGrafter"/>
</dbReference>
<accession>A0A9Q1HSY7</accession>
<keyword evidence="16" id="KW-1185">Reference proteome</keyword>
<dbReference type="FunFam" id="1.10.2000.10:FF:000001">
    <property type="entry name" value="secreted frizzled-related protein 2"/>
    <property type="match status" value="1"/>
</dbReference>
<keyword evidence="7 12" id="KW-0732">Signal</keyword>
<dbReference type="PROSITE" id="PS50038">
    <property type="entry name" value="FZ"/>
    <property type="match status" value="1"/>
</dbReference>
<comment type="caution">
    <text evidence="15">The sequence shown here is derived from an EMBL/GenBank/DDBJ whole genome shotgun (WGS) entry which is preliminary data.</text>
</comment>
<dbReference type="Pfam" id="PF01392">
    <property type="entry name" value="Fz"/>
    <property type="match status" value="1"/>
</dbReference>
<evidence type="ECO:0000256" key="1">
    <source>
        <dbReference type="ARBA" id="ARBA00004613"/>
    </source>
</evidence>
<dbReference type="InterPro" id="IPR015526">
    <property type="entry name" value="Frizzled/SFRP"/>
</dbReference>
<evidence type="ECO:0000313" key="16">
    <source>
        <dbReference type="Proteomes" id="UP001152803"/>
    </source>
</evidence>
<gene>
    <name evidence="15" type="ORF">COCON_G00163070</name>
</gene>
<proteinExistence type="inferred from homology"/>
<dbReference type="InterPro" id="IPR018933">
    <property type="entry name" value="Netrin_module_non-TIMP"/>
</dbReference>
<dbReference type="PROSITE" id="PS50189">
    <property type="entry name" value="NTR"/>
    <property type="match status" value="1"/>
</dbReference>
<evidence type="ECO:0000256" key="7">
    <source>
        <dbReference type="ARBA" id="ARBA00022729"/>
    </source>
</evidence>
<feature type="disulfide bond" evidence="11">
    <location>
        <begin position="128"/>
        <end position="152"/>
    </location>
</feature>
<sequence length="310" mass="34591">MKRFPLLRMWRLESLALVLSLVTAHSQASGYGTPGWKLDGYSSGRDYARPLECVDIPKDLQLCQGVGYSQMLLPNLLEQESLAEVRLQAGSWVPLVLKGCHPGTQVLLCSLFAPVCLERPVPPCRWLCEAVRDGCLPVLEGFGYPWPDMLACDKFPQDDVCILNTTGNGTQTSFTGPSPICPSCDTENKMEVILEHLCASDFALKAQVKEVRREGSGLRVLLEKRRRLLRKGSLRKRDLKRLELLLQEGAHCPCPQLERLGLPYLLTGVRGGQQPLLTGIHAWDRTSAPFRRALRAYRRNQCPPSQTGSK</sequence>
<evidence type="ECO:0000313" key="15">
    <source>
        <dbReference type="EMBL" id="KAJ8260584.1"/>
    </source>
</evidence>
<dbReference type="GO" id="GO:0030154">
    <property type="term" value="P:cell differentiation"/>
    <property type="evidence" value="ECO:0007669"/>
    <property type="project" value="UniProtKB-KW"/>
</dbReference>
<protein>
    <recommendedName>
        <fullName evidence="3">Secreted frizzled-related protein 1</fullName>
    </recommendedName>
</protein>
<dbReference type="Proteomes" id="UP001152803">
    <property type="component" value="Unassembled WGS sequence"/>
</dbReference>
<dbReference type="SMART" id="SM00643">
    <property type="entry name" value="C345C"/>
    <property type="match status" value="1"/>
</dbReference>